<dbReference type="RefSeq" id="WP_103066524.1">
    <property type="nucleotide sequence ID" value="NZ_AZRL01000004.1"/>
</dbReference>
<evidence type="ECO:0000256" key="2">
    <source>
        <dbReference type="SAM" id="Phobius"/>
    </source>
</evidence>
<reference evidence="3 4" key="1">
    <citation type="submission" date="2013-12" db="EMBL/GenBank/DDBJ databases">
        <title>Comparative genomics of Petrotoga isolates.</title>
        <authorList>
            <person name="Nesbo C.L."/>
            <person name="Charchuk R."/>
            <person name="Chow K."/>
        </authorList>
    </citation>
    <scope>NUCLEOTIDE SEQUENCE [LARGE SCALE GENOMIC DNA]</scope>
    <source>
        <strain evidence="3 4">DSM 13574</strain>
    </source>
</reference>
<keyword evidence="2" id="KW-0812">Transmembrane</keyword>
<dbReference type="AlphaFoldDB" id="A0A2K1P4Q9"/>
<sequence>MEKNVYAKSKGIEKTKSKVKSLDIAIIVLVFLAFLTVSIWLTIFLNFGKNIENYKSIIVQSQMELNNMESQISALDSQIDRYIEILNIMEK</sequence>
<accession>A0A2K1P4Q9</accession>
<dbReference type="Proteomes" id="UP000236434">
    <property type="component" value="Unassembled WGS sequence"/>
</dbReference>
<evidence type="ECO:0000313" key="3">
    <source>
        <dbReference type="EMBL" id="PNR97761.1"/>
    </source>
</evidence>
<keyword evidence="1" id="KW-0175">Coiled coil</keyword>
<evidence type="ECO:0000256" key="1">
    <source>
        <dbReference type="SAM" id="Coils"/>
    </source>
</evidence>
<dbReference type="OrthoDB" id="49181at2"/>
<keyword evidence="2" id="KW-0472">Membrane</keyword>
<comment type="caution">
    <text evidence="3">The sequence shown here is derived from an EMBL/GenBank/DDBJ whole genome shotgun (WGS) entry which is preliminary data.</text>
</comment>
<evidence type="ECO:0000313" key="4">
    <source>
        <dbReference type="Proteomes" id="UP000236434"/>
    </source>
</evidence>
<proteinExistence type="predicted"/>
<organism evidence="3 4">
    <name type="scientific">Petrotoga olearia DSM 13574</name>
    <dbReference type="NCBI Taxonomy" id="1122955"/>
    <lineage>
        <taxon>Bacteria</taxon>
        <taxon>Thermotogati</taxon>
        <taxon>Thermotogota</taxon>
        <taxon>Thermotogae</taxon>
        <taxon>Petrotogales</taxon>
        <taxon>Petrotogaceae</taxon>
        <taxon>Petrotoga</taxon>
    </lineage>
</organism>
<keyword evidence="2" id="KW-1133">Transmembrane helix</keyword>
<dbReference type="EMBL" id="AZRL01000004">
    <property type="protein sequence ID" value="PNR97761.1"/>
    <property type="molecule type" value="Genomic_DNA"/>
</dbReference>
<gene>
    <name evidence="3" type="ORF">X929_02870</name>
</gene>
<name>A0A2K1P4Q9_9BACT</name>
<feature type="coiled-coil region" evidence="1">
    <location>
        <begin position="51"/>
        <end position="85"/>
    </location>
</feature>
<feature type="transmembrane region" description="Helical" evidence="2">
    <location>
        <begin position="21"/>
        <end position="45"/>
    </location>
</feature>
<protein>
    <submittedName>
        <fullName evidence="3">Uncharacterized protein</fullName>
    </submittedName>
</protein>